<dbReference type="InterPro" id="IPR041255">
    <property type="entry name" value="LpxI_N"/>
</dbReference>
<proteinExistence type="predicted"/>
<sequence length="291" mass="29826">MSAAKSVAGPLAIVAGGGALPAEVAAAVAASGRPFIVIAIRGEAGPEMEPFSPHWLDWGQIGRFFDILKSAGCRQIVMIGSVTRRPDFRAVTPDLGALARLPKIVAALIGGDDTVLKRVIRIFEDEGVTIVAAQDVAPQLLAPQGPLTRGRPDAAALADIEAGSRLVATLGAFDIGQGVVVLGGRVAAVEAAEGTDRMLERVAELKTIGRLPAKGRRGVLVKRTKPGQELRTDLPTVGPRTVELAAAARLAGIAVEAGGVLIAERGATIAAADKAKLFLAGVRLDSAEPGA</sequence>
<evidence type="ECO:0000259" key="2">
    <source>
        <dbReference type="Pfam" id="PF17930"/>
    </source>
</evidence>
<keyword evidence="3" id="KW-0548">Nucleotidyltransferase</keyword>
<protein>
    <submittedName>
        <fullName evidence="3">Phosphatidate cytidylyltransferase</fullName>
    </submittedName>
</protein>
<reference evidence="3 4" key="1">
    <citation type="submission" date="2017-07" db="EMBL/GenBank/DDBJ databases">
        <title>Draft Genome Sequences of Select Purple Nonsulfur Bacteria.</title>
        <authorList>
            <person name="Lasarre B."/>
            <person name="Mckinlay J.B."/>
        </authorList>
    </citation>
    <scope>NUCLEOTIDE SEQUENCE [LARGE SCALE GENOMIC DNA]</scope>
    <source>
        <strain evidence="3 4">DSM 11290</strain>
    </source>
</reference>
<dbReference type="PANTHER" id="PTHR39962:SF1">
    <property type="entry name" value="LPXI FAMILY PROTEIN"/>
    <property type="match status" value="1"/>
</dbReference>
<keyword evidence="4" id="KW-1185">Reference proteome</keyword>
<dbReference type="InterPro" id="IPR010415">
    <property type="entry name" value="LpxI_C"/>
</dbReference>
<dbReference type="PANTHER" id="PTHR39962">
    <property type="entry name" value="BLL4848 PROTEIN"/>
    <property type="match status" value="1"/>
</dbReference>
<gene>
    <name evidence="3" type="ORF">CH339_05860</name>
</gene>
<evidence type="ECO:0000313" key="3">
    <source>
        <dbReference type="EMBL" id="RAI28649.1"/>
    </source>
</evidence>
<name>A0A327JQA5_9HYPH</name>
<dbReference type="Gene3D" id="3.40.50.20">
    <property type="match status" value="1"/>
</dbReference>
<keyword evidence="3" id="KW-0808">Transferase</keyword>
<organism evidence="3 4">
    <name type="scientific">Rhodobium orientis</name>
    <dbReference type="NCBI Taxonomy" id="34017"/>
    <lineage>
        <taxon>Bacteria</taxon>
        <taxon>Pseudomonadati</taxon>
        <taxon>Pseudomonadota</taxon>
        <taxon>Alphaproteobacteria</taxon>
        <taxon>Hyphomicrobiales</taxon>
        <taxon>Rhodobiaceae</taxon>
        <taxon>Rhodobium</taxon>
    </lineage>
</organism>
<dbReference type="EMBL" id="NPEV01000008">
    <property type="protein sequence ID" value="RAI28649.1"/>
    <property type="molecule type" value="Genomic_DNA"/>
</dbReference>
<dbReference type="Gene3D" id="3.40.140.80">
    <property type="match status" value="1"/>
</dbReference>
<evidence type="ECO:0000259" key="1">
    <source>
        <dbReference type="Pfam" id="PF06230"/>
    </source>
</evidence>
<dbReference type="InterPro" id="IPR053174">
    <property type="entry name" value="LpxI"/>
</dbReference>
<dbReference type="Pfam" id="PF06230">
    <property type="entry name" value="LpxI_C"/>
    <property type="match status" value="1"/>
</dbReference>
<dbReference type="InterPro" id="IPR043167">
    <property type="entry name" value="LpxI_C_sf"/>
</dbReference>
<dbReference type="Pfam" id="PF17930">
    <property type="entry name" value="LpxI_N"/>
    <property type="match status" value="1"/>
</dbReference>
<dbReference type="AlphaFoldDB" id="A0A327JQA5"/>
<evidence type="ECO:0000313" key="4">
    <source>
        <dbReference type="Proteomes" id="UP000249299"/>
    </source>
</evidence>
<feature type="domain" description="LpxI C-terminal" evidence="1">
    <location>
        <begin position="143"/>
        <end position="279"/>
    </location>
</feature>
<feature type="domain" description="LpxI N-terminal" evidence="2">
    <location>
        <begin position="11"/>
        <end position="140"/>
    </location>
</feature>
<dbReference type="Proteomes" id="UP000249299">
    <property type="component" value="Unassembled WGS sequence"/>
</dbReference>
<dbReference type="OrthoDB" id="9789836at2"/>
<dbReference type="RefSeq" id="WP_111433391.1">
    <property type="nucleotide sequence ID" value="NZ_JACIGG010000005.1"/>
</dbReference>
<dbReference type="GO" id="GO:0016779">
    <property type="term" value="F:nucleotidyltransferase activity"/>
    <property type="evidence" value="ECO:0007669"/>
    <property type="project" value="UniProtKB-KW"/>
</dbReference>
<accession>A0A327JQA5</accession>
<comment type="caution">
    <text evidence="3">The sequence shown here is derived from an EMBL/GenBank/DDBJ whole genome shotgun (WGS) entry which is preliminary data.</text>
</comment>